<organism evidence="3">
    <name type="scientific">marine sediment metagenome</name>
    <dbReference type="NCBI Taxonomy" id="412755"/>
    <lineage>
        <taxon>unclassified sequences</taxon>
        <taxon>metagenomes</taxon>
        <taxon>ecological metagenomes</taxon>
    </lineage>
</organism>
<name>A0A0F9S064_9ZZZZ</name>
<evidence type="ECO:0000313" key="3">
    <source>
        <dbReference type="EMBL" id="KKN62145.1"/>
    </source>
</evidence>
<evidence type="ECO:0000256" key="1">
    <source>
        <dbReference type="ARBA" id="ARBA00022679"/>
    </source>
</evidence>
<dbReference type="Gene3D" id="3.40.50.150">
    <property type="entry name" value="Vaccinia Virus protein VP39"/>
    <property type="match status" value="1"/>
</dbReference>
<dbReference type="EMBL" id="LAZR01000634">
    <property type="protein sequence ID" value="KKN62145.1"/>
    <property type="molecule type" value="Genomic_DNA"/>
</dbReference>
<dbReference type="GO" id="GO:0008757">
    <property type="term" value="F:S-adenosylmethionine-dependent methyltransferase activity"/>
    <property type="evidence" value="ECO:0007669"/>
    <property type="project" value="InterPro"/>
</dbReference>
<dbReference type="InterPro" id="IPR029063">
    <property type="entry name" value="SAM-dependent_MTases_sf"/>
</dbReference>
<evidence type="ECO:0000259" key="2">
    <source>
        <dbReference type="Pfam" id="PF08241"/>
    </source>
</evidence>
<dbReference type="AlphaFoldDB" id="A0A0F9S064"/>
<protein>
    <recommendedName>
        <fullName evidence="2">Methyltransferase type 11 domain-containing protein</fullName>
    </recommendedName>
</protein>
<accession>A0A0F9S064</accession>
<keyword evidence="1" id="KW-0808">Transferase</keyword>
<dbReference type="PANTHER" id="PTHR44068">
    <property type="entry name" value="ZGC:194242"/>
    <property type="match status" value="1"/>
</dbReference>
<dbReference type="Pfam" id="PF08241">
    <property type="entry name" value="Methyltransf_11"/>
    <property type="match status" value="1"/>
</dbReference>
<dbReference type="SUPFAM" id="SSF53335">
    <property type="entry name" value="S-adenosyl-L-methionine-dependent methyltransferases"/>
    <property type="match status" value="1"/>
</dbReference>
<dbReference type="CDD" id="cd02440">
    <property type="entry name" value="AdoMet_MTases"/>
    <property type="match status" value="1"/>
</dbReference>
<gene>
    <name evidence="3" type="ORF">LCGC14_0515210</name>
</gene>
<dbReference type="InterPro" id="IPR013216">
    <property type="entry name" value="Methyltransf_11"/>
</dbReference>
<feature type="domain" description="Methyltransferase type 11" evidence="2">
    <location>
        <begin position="47"/>
        <end position="142"/>
    </location>
</feature>
<reference evidence="3" key="1">
    <citation type="journal article" date="2015" name="Nature">
        <title>Complex archaea that bridge the gap between prokaryotes and eukaryotes.</title>
        <authorList>
            <person name="Spang A."/>
            <person name="Saw J.H."/>
            <person name="Jorgensen S.L."/>
            <person name="Zaremba-Niedzwiedzka K."/>
            <person name="Martijn J."/>
            <person name="Lind A.E."/>
            <person name="van Eijk R."/>
            <person name="Schleper C."/>
            <person name="Guy L."/>
            <person name="Ettema T.J."/>
        </authorList>
    </citation>
    <scope>NUCLEOTIDE SEQUENCE</scope>
</reference>
<comment type="caution">
    <text evidence="3">The sequence shown here is derived from an EMBL/GenBank/DDBJ whole genome shotgun (WGS) entry which is preliminary data.</text>
</comment>
<sequence>MKKQTIKNYWEARLPLGTKVKRPERYVQFYYLSKDAEFKEHKGEKILEIGCGVGMDSLEYAKGGALVYGIDLTNSAIRITKNRFKLNNLKGDFRTMDAENLKFKDNTFDLVYSYGVLHHTPNTEKAIEEIKRVLNPKGKAIIGLYAKGWTYYLFFPIYFGIIKGDLFKMSWEELIHKHYEMEGNVPLVKIYSKKQIKKLFERFEILELKRKPLINSVGRFPPEFVIKLLEKIWGGFWIIKVKYNKKD</sequence>
<dbReference type="PANTHER" id="PTHR44068:SF11">
    <property type="entry name" value="GERANYL DIPHOSPHATE 2-C-METHYLTRANSFERASE"/>
    <property type="match status" value="1"/>
</dbReference>
<dbReference type="InterPro" id="IPR050447">
    <property type="entry name" value="Erg6_SMT_methyltransf"/>
</dbReference>
<proteinExistence type="predicted"/>